<name>A0A3N3ZLV0_9MICC</name>
<evidence type="ECO:0000313" key="8">
    <source>
        <dbReference type="Proteomes" id="UP000270616"/>
    </source>
</evidence>
<gene>
    <name evidence="7" type="primary">otsB</name>
    <name evidence="7" type="ORF">EDL96_13190</name>
</gene>
<evidence type="ECO:0000313" key="7">
    <source>
        <dbReference type="EMBL" id="ROZ61517.1"/>
    </source>
</evidence>
<dbReference type="Proteomes" id="UP000270616">
    <property type="component" value="Unassembled WGS sequence"/>
</dbReference>
<organism evidence="7 8">
    <name type="scientific">Kocuria soli</name>
    <dbReference type="NCBI Taxonomy" id="2485125"/>
    <lineage>
        <taxon>Bacteria</taxon>
        <taxon>Bacillati</taxon>
        <taxon>Actinomycetota</taxon>
        <taxon>Actinomycetes</taxon>
        <taxon>Micrococcales</taxon>
        <taxon>Micrococcaceae</taxon>
        <taxon>Kocuria</taxon>
    </lineage>
</organism>
<dbReference type="UniPathway" id="UPA00299"/>
<evidence type="ECO:0000256" key="3">
    <source>
        <dbReference type="ARBA" id="ARBA00008770"/>
    </source>
</evidence>
<keyword evidence="8" id="KW-1185">Reference proteome</keyword>
<dbReference type="Gene3D" id="3.40.50.1000">
    <property type="entry name" value="HAD superfamily/HAD-like"/>
    <property type="match status" value="1"/>
</dbReference>
<dbReference type="NCBIfam" id="TIGR00685">
    <property type="entry name" value="T6PP"/>
    <property type="match status" value="1"/>
</dbReference>
<dbReference type="InterPro" id="IPR003337">
    <property type="entry name" value="Trehalose_PPase"/>
</dbReference>
<dbReference type="Pfam" id="PF02358">
    <property type="entry name" value="Trehalose_PPase"/>
    <property type="match status" value="1"/>
</dbReference>
<evidence type="ECO:0000256" key="1">
    <source>
        <dbReference type="ARBA" id="ARBA00000500"/>
    </source>
</evidence>
<comment type="cofactor">
    <cofactor evidence="6">
        <name>Mg(2+)</name>
        <dbReference type="ChEBI" id="CHEBI:18420"/>
    </cofactor>
</comment>
<dbReference type="GO" id="GO:0005992">
    <property type="term" value="P:trehalose biosynthetic process"/>
    <property type="evidence" value="ECO:0007669"/>
    <property type="project" value="UniProtKB-UniPathway"/>
</dbReference>
<proteinExistence type="inferred from homology"/>
<comment type="pathway">
    <text evidence="2 6">Glycan biosynthesis; trehalose biosynthesis.</text>
</comment>
<dbReference type="InterPro" id="IPR036412">
    <property type="entry name" value="HAD-like_sf"/>
</dbReference>
<keyword evidence="6" id="KW-0460">Magnesium</keyword>
<dbReference type="EC" id="3.1.3.12" evidence="6"/>
<dbReference type="EMBL" id="RKMF01000024">
    <property type="protein sequence ID" value="ROZ61517.1"/>
    <property type="molecule type" value="Genomic_DNA"/>
</dbReference>
<dbReference type="SUPFAM" id="SSF56784">
    <property type="entry name" value="HAD-like"/>
    <property type="match status" value="1"/>
</dbReference>
<dbReference type="InterPro" id="IPR044651">
    <property type="entry name" value="OTSB-like"/>
</dbReference>
<keyword evidence="6" id="KW-0479">Metal-binding</keyword>
<keyword evidence="4 6" id="KW-0378">Hydrolase</keyword>
<comment type="function">
    <text evidence="5 6">Removes the phosphate from trehalose 6-phosphate to produce free trehalose.</text>
</comment>
<comment type="catalytic activity">
    <reaction evidence="1 6">
        <text>alpha,alpha-trehalose 6-phosphate + H2O = alpha,alpha-trehalose + phosphate</text>
        <dbReference type="Rhea" id="RHEA:23420"/>
        <dbReference type="ChEBI" id="CHEBI:15377"/>
        <dbReference type="ChEBI" id="CHEBI:16551"/>
        <dbReference type="ChEBI" id="CHEBI:43474"/>
        <dbReference type="ChEBI" id="CHEBI:58429"/>
        <dbReference type="EC" id="3.1.3.12"/>
    </reaction>
</comment>
<reference evidence="7 8" key="1">
    <citation type="submission" date="2018-10" db="EMBL/GenBank/DDBJ databases">
        <title>Kocuria sp. M5W7-7, whole genome shotgun sequence.</title>
        <authorList>
            <person name="Tuo L."/>
        </authorList>
    </citation>
    <scope>NUCLEOTIDE SEQUENCE [LARGE SCALE GENOMIC DNA]</scope>
    <source>
        <strain evidence="7 8">M5W7-7</strain>
    </source>
</reference>
<evidence type="ECO:0000256" key="5">
    <source>
        <dbReference type="ARBA" id="ARBA00024179"/>
    </source>
</evidence>
<dbReference type="NCBIfam" id="TIGR01484">
    <property type="entry name" value="HAD-SF-IIB"/>
    <property type="match status" value="1"/>
</dbReference>
<evidence type="ECO:0000256" key="4">
    <source>
        <dbReference type="ARBA" id="ARBA00022801"/>
    </source>
</evidence>
<dbReference type="RefSeq" id="WP_123826682.1">
    <property type="nucleotide sequence ID" value="NZ_RKMF01000024.1"/>
</dbReference>
<dbReference type="GO" id="GO:0004805">
    <property type="term" value="F:trehalose-phosphatase activity"/>
    <property type="evidence" value="ECO:0007669"/>
    <property type="project" value="UniProtKB-EC"/>
</dbReference>
<dbReference type="PANTHER" id="PTHR43768:SF3">
    <property type="entry name" value="TREHALOSE 6-PHOSPHATE PHOSPHATASE"/>
    <property type="match status" value="1"/>
</dbReference>
<comment type="similarity">
    <text evidence="3 6">Belongs to the trehalose phosphatase family.</text>
</comment>
<dbReference type="GO" id="GO:0046872">
    <property type="term" value="F:metal ion binding"/>
    <property type="evidence" value="ECO:0007669"/>
    <property type="project" value="UniProtKB-KW"/>
</dbReference>
<dbReference type="InterPro" id="IPR006379">
    <property type="entry name" value="HAD-SF_hydro_IIB"/>
</dbReference>
<evidence type="ECO:0000256" key="2">
    <source>
        <dbReference type="ARBA" id="ARBA00005199"/>
    </source>
</evidence>
<dbReference type="InterPro" id="IPR023214">
    <property type="entry name" value="HAD_sf"/>
</dbReference>
<dbReference type="OrthoDB" id="9816160at2"/>
<dbReference type="AlphaFoldDB" id="A0A3N3ZLV0"/>
<evidence type="ECO:0000256" key="6">
    <source>
        <dbReference type="RuleBase" id="RU361117"/>
    </source>
</evidence>
<sequence length="286" mass="30656">MTEDSAAASLPAEQAVSDGPTAVPAALEAALEEAVRADRLLVALDFDGTLAPFTKDPKDSRATPRAEAALQRLAVAEHTWVGIISGRTMDFLRSTVDPQQRMLLSGSHGAEFDLTALGPDAQQVDIELSAQQLVTLEVAVEATHRVIERYPGSTAELKPAGVCFHTRPMADQSLSDQALQEMLEEYTALDGLRITPGQQVMECSVLGATKGEGLNALVDAVRADLVVFAGDDVTDEDAMQELRAQDVGIKVGDKETVAAHRVSDVHALAEVLERLAELRERSHSLR</sequence>
<dbReference type="PANTHER" id="PTHR43768">
    <property type="entry name" value="TREHALOSE 6-PHOSPHATE PHOSPHATASE"/>
    <property type="match status" value="1"/>
</dbReference>
<accession>A0A3N3ZLV0</accession>
<comment type="caution">
    <text evidence="7">The sequence shown here is derived from an EMBL/GenBank/DDBJ whole genome shotgun (WGS) entry which is preliminary data.</text>
</comment>
<dbReference type="Gene3D" id="3.30.70.1020">
    <property type="entry name" value="Trehalose-6-phosphate phosphatase related protein, domain 2"/>
    <property type="match status" value="1"/>
</dbReference>
<protein>
    <recommendedName>
        <fullName evidence="6">Trehalose 6-phosphate phosphatase</fullName>
        <ecNumber evidence="6">3.1.3.12</ecNumber>
    </recommendedName>
</protein>